<dbReference type="AlphaFoldDB" id="A0A0D2FBE0"/>
<feature type="compositionally biased region" description="Basic and acidic residues" evidence="1">
    <location>
        <begin position="76"/>
        <end position="106"/>
    </location>
</feature>
<dbReference type="EMBL" id="KN847319">
    <property type="protein sequence ID" value="KIW57389.1"/>
    <property type="molecule type" value="Genomic_DNA"/>
</dbReference>
<sequence>MSDDAGFFKKTSEAAANAGASFAGAISGGLSLGANASQKKTTTTRTTVPANSSGQQPHIMNGAGQPAQGRITSESVGERKKLTQKEADALYSERMEDEYAKREGGA</sequence>
<feature type="compositionally biased region" description="Low complexity" evidence="1">
    <location>
        <begin position="32"/>
        <end position="47"/>
    </location>
</feature>
<keyword evidence="3" id="KW-1185">Reference proteome</keyword>
<proteinExistence type="predicted"/>
<feature type="compositionally biased region" description="Polar residues" evidence="1">
    <location>
        <begin position="48"/>
        <end position="58"/>
    </location>
</feature>
<dbReference type="HOGENOM" id="CLU_2312716_0_0_1"/>
<dbReference type="Proteomes" id="UP000054342">
    <property type="component" value="Unassembled WGS sequence"/>
</dbReference>
<dbReference type="GeneID" id="25327850"/>
<reference evidence="2 3" key="1">
    <citation type="submission" date="2015-01" db="EMBL/GenBank/DDBJ databases">
        <title>The Genome Sequence of Exophiala xenobiotica CBS118157.</title>
        <authorList>
            <consortium name="The Broad Institute Genomics Platform"/>
            <person name="Cuomo C."/>
            <person name="de Hoog S."/>
            <person name="Gorbushina A."/>
            <person name="Stielow B."/>
            <person name="Teixiera M."/>
            <person name="Abouelleil A."/>
            <person name="Chapman S.B."/>
            <person name="Priest M."/>
            <person name="Young S.K."/>
            <person name="Wortman J."/>
            <person name="Nusbaum C."/>
            <person name="Birren B."/>
        </authorList>
    </citation>
    <scope>NUCLEOTIDE SEQUENCE [LARGE SCALE GENOMIC DNA]</scope>
    <source>
        <strain evidence="2 3">CBS 118157</strain>
    </source>
</reference>
<organism evidence="2 3">
    <name type="scientific">Exophiala xenobiotica</name>
    <dbReference type="NCBI Taxonomy" id="348802"/>
    <lineage>
        <taxon>Eukaryota</taxon>
        <taxon>Fungi</taxon>
        <taxon>Dikarya</taxon>
        <taxon>Ascomycota</taxon>
        <taxon>Pezizomycotina</taxon>
        <taxon>Eurotiomycetes</taxon>
        <taxon>Chaetothyriomycetidae</taxon>
        <taxon>Chaetothyriales</taxon>
        <taxon>Herpotrichiellaceae</taxon>
        <taxon>Exophiala</taxon>
    </lineage>
</organism>
<evidence type="ECO:0000313" key="3">
    <source>
        <dbReference type="Proteomes" id="UP000054342"/>
    </source>
</evidence>
<accession>A0A0D2FBE0</accession>
<dbReference type="RefSeq" id="XP_013317973.1">
    <property type="nucleotide sequence ID" value="XM_013462519.1"/>
</dbReference>
<gene>
    <name evidence="2" type="ORF">PV05_05942</name>
</gene>
<evidence type="ECO:0000313" key="2">
    <source>
        <dbReference type="EMBL" id="KIW57389.1"/>
    </source>
</evidence>
<name>A0A0D2FBE0_9EURO</name>
<dbReference type="OrthoDB" id="197676at2759"/>
<evidence type="ECO:0000256" key="1">
    <source>
        <dbReference type="SAM" id="MobiDB-lite"/>
    </source>
</evidence>
<protein>
    <submittedName>
        <fullName evidence="2">Uncharacterized protein</fullName>
    </submittedName>
</protein>
<feature type="region of interest" description="Disordered" evidence="1">
    <location>
        <begin position="27"/>
        <end position="106"/>
    </location>
</feature>